<dbReference type="InterPro" id="IPR021109">
    <property type="entry name" value="Peptidase_aspartic_dom_sf"/>
</dbReference>
<sequence>MYAVDVQVNGETFRLLADTGSSDMWLPSQDLKCVNSMSQEPPPPTCNFTKFISPTYSGGQIPNRHFNITYANGNSYLGTVGYESVSIANLTVQRQVVAKVNFADQHTPFEGGWNGLLGLGFPNLTSAFPGLDPSKDNISYPNPHNAIPYNPWIMSAYESGIIKKPVFTLLVKPVGGPVGENAGSLIIGGAAPPGLVQYRGGFGRASLRRYNPPYRNYFWDFIPNGMALGDKYMPWNETAFDNGTQAFSVDSGSDYTYLPESIMTPWLESFNPPVVYDSQGASFALCNATFDSVAIRVGGEDLPFEKSSLLLQPPFGAVNGKPGYCWTGIQPSGTTLGGTFLSNVAATFDMTPGLERVIFASIVRQ</sequence>
<dbReference type="Proteomes" id="UP000012338">
    <property type="component" value="Unassembled WGS sequence"/>
</dbReference>
<reference evidence="6" key="2">
    <citation type="journal article" date="2013" name="PLoS Genet.">
        <title>Comparative genome structure, secondary metabolite, and effector coding capacity across Cochliobolus pathogens.</title>
        <authorList>
            <person name="Condon B.J."/>
            <person name="Leng Y."/>
            <person name="Wu D."/>
            <person name="Bushley K.E."/>
            <person name="Ohm R.A."/>
            <person name="Otillar R."/>
            <person name="Martin J."/>
            <person name="Schackwitz W."/>
            <person name="Grimwood J."/>
            <person name="MohdZainudin N."/>
            <person name="Xue C."/>
            <person name="Wang R."/>
            <person name="Manning V.A."/>
            <person name="Dhillon B."/>
            <person name="Tu Z.J."/>
            <person name="Steffenson B.J."/>
            <person name="Salamov A."/>
            <person name="Sun H."/>
            <person name="Lowry S."/>
            <person name="LaButti K."/>
            <person name="Han J."/>
            <person name="Copeland A."/>
            <person name="Lindquist E."/>
            <person name="Barry K."/>
            <person name="Schmutz J."/>
            <person name="Baker S.E."/>
            <person name="Ciuffetti L.M."/>
            <person name="Grigoriev I.V."/>
            <person name="Zhong S."/>
            <person name="Turgeon B.G."/>
        </authorList>
    </citation>
    <scope>NUCLEOTIDE SEQUENCE [LARGE SCALE GENOMIC DNA]</scope>
    <source>
        <strain evidence="6">C4 / ATCC 48331 / race T</strain>
    </source>
</reference>
<dbReference type="InterPro" id="IPR033121">
    <property type="entry name" value="PEPTIDASE_A1"/>
</dbReference>
<dbReference type="InterPro" id="IPR034164">
    <property type="entry name" value="Pepsin-like_dom"/>
</dbReference>
<organism evidence="5 6">
    <name type="scientific">Cochliobolus heterostrophus (strain C4 / ATCC 48331 / race T)</name>
    <name type="common">Southern corn leaf blight fungus</name>
    <name type="synonym">Bipolaris maydis</name>
    <dbReference type="NCBI Taxonomy" id="665024"/>
    <lineage>
        <taxon>Eukaryota</taxon>
        <taxon>Fungi</taxon>
        <taxon>Dikarya</taxon>
        <taxon>Ascomycota</taxon>
        <taxon>Pezizomycotina</taxon>
        <taxon>Dothideomycetes</taxon>
        <taxon>Pleosporomycetidae</taxon>
        <taxon>Pleosporales</taxon>
        <taxon>Pleosporineae</taxon>
        <taxon>Pleosporaceae</taxon>
        <taxon>Bipolaris</taxon>
    </lineage>
</organism>
<dbReference type="PANTHER" id="PTHR47966:SF47">
    <property type="entry name" value="ENDOPEPTIDASE, PUTATIVE (AFU_ORTHOLOGUE AFUA_3G01220)-RELATED"/>
    <property type="match status" value="1"/>
</dbReference>
<evidence type="ECO:0000256" key="3">
    <source>
        <dbReference type="PIRSR" id="PIRSR601461-2"/>
    </source>
</evidence>
<keyword evidence="2" id="KW-0645">Protease</keyword>
<evidence type="ECO:0000256" key="2">
    <source>
        <dbReference type="ARBA" id="ARBA00022750"/>
    </source>
</evidence>
<dbReference type="InterPro" id="IPR001969">
    <property type="entry name" value="Aspartic_peptidase_AS"/>
</dbReference>
<dbReference type="PANTHER" id="PTHR47966">
    <property type="entry name" value="BETA-SITE APP-CLEAVING ENZYME, ISOFORM A-RELATED"/>
    <property type="match status" value="1"/>
</dbReference>
<proteinExistence type="inferred from homology"/>
<dbReference type="OrthoDB" id="15189at2759"/>
<dbReference type="MEROPS" id="A01.081"/>
<dbReference type="GO" id="GO:0004190">
    <property type="term" value="F:aspartic-type endopeptidase activity"/>
    <property type="evidence" value="ECO:0007669"/>
    <property type="project" value="UniProtKB-KW"/>
</dbReference>
<accession>N4WH03</accession>
<dbReference type="Gene3D" id="2.40.70.10">
    <property type="entry name" value="Acid Proteases"/>
    <property type="match status" value="2"/>
</dbReference>
<protein>
    <recommendedName>
        <fullName evidence="4">Peptidase A1 domain-containing protein</fullName>
    </recommendedName>
</protein>
<dbReference type="PROSITE" id="PS00141">
    <property type="entry name" value="ASP_PROTEASE"/>
    <property type="match status" value="1"/>
</dbReference>
<feature type="domain" description="Peptidase A1" evidence="4">
    <location>
        <begin position="2"/>
        <end position="360"/>
    </location>
</feature>
<keyword evidence="3" id="KW-1015">Disulfide bond</keyword>
<comment type="similarity">
    <text evidence="1">Belongs to the peptidase A1 family.</text>
</comment>
<keyword evidence="2" id="KW-0378">Hydrolase</keyword>
<dbReference type="CDD" id="cd05471">
    <property type="entry name" value="pepsin_like"/>
    <property type="match status" value="1"/>
</dbReference>
<dbReference type="GO" id="GO:0000324">
    <property type="term" value="C:fungal-type vacuole"/>
    <property type="evidence" value="ECO:0007669"/>
    <property type="project" value="TreeGrafter"/>
</dbReference>
<evidence type="ECO:0000259" key="4">
    <source>
        <dbReference type="PROSITE" id="PS51767"/>
    </source>
</evidence>
<dbReference type="InterPro" id="IPR001461">
    <property type="entry name" value="Aspartic_peptidase_A1"/>
</dbReference>
<name>N4WH03_COCH4</name>
<dbReference type="EMBL" id="KB733578">
    <property type="protein sequence ID" value="ENH98514.1"/>
    <property type="molecule type" value="Genomic_DNA"/>
</dbReference>
<keyword evidence="2" id="KW-0064">Aspartyl protease</keyword>
<evidence type="ECO:0000256" key="1">
    <source>
        <dbReference type="ARBA" id="ARBA00007447"/>
    </source>
</evidence>
<dbReference type="GO" id="GO:0006508">
    <property type="term" value="P:proteolysis"/>
    <property type="evidence" value="ECO:0007669"/>
    <property type="project" value="InterPro"/>
</dbReference>
<dbReference type="GeneID" id="25839405"/>
<evidence type="ECO:0000313" key="6">
    <source>
        <dbReference type="Proteomes" id="UP000012338"/>
    </source>
</evidence>
<dbReference type="SUPFAM" id="SSF50630">
    <property type="entry name" value="Acid proteases"/>
    <property type="match status" value="1"/>
</dbReference>
<gene>
    <name evidence="5" type="ORF">COCC4DRAFT_155564</name>
</gene>
<dbReference type="AlphaFoldDB" id="N4WH03"/>
<evidence type="ECO:0000313" key="5">
    <source>
        <dbReference type="EMBL" id="ENH98514.1"/>
    </source>
</evidence>
<dbReference type="Pfam" id="PF00026">
    <property type="entry name" value="Asp"/>
    <property type="match status" value="1"/>
</dbReference>
<dbReference type="PROSITE" id="PS51767">
    <property type="entry name" value="PEPTIDASE_A1"/>
    <property type="match status" value="1"/>
</dbReference>
<dbReference type="HOGENOM" id="CLU_035052_2_0_1"/>
<reference evidence="5 6" key="1">
    <citation type="journal article" date="2012" name="PLoS Pathog.">
        <title>Diverse lifestyles and strategies of plant pathogenesis encoded in the genomes of eighteen Dothideomycetes fungi.</title>
        <authorList>
            <person name="Ohm R.A."/>
            <person name="Feau N."/>
            <person name="Henrissat B."/>
            <person name="Schoch C.L."/>
            <person name="Horwitz B.A."/>
            <person name="Barry K.W."/>
            <person name="Condon B.J."/>
            <person name="Copeland A.C."/>
            <person name="Dhillon B."/>
            <person name="Glaser F."/>
            <person name="Hesse C.N."/>
            <person name="Kosti I."/>
            <person name="LaButti K."/>
            <person name="Lindquist E.A."/>
            <person name="Lucas S."/>
            <person name="Salamov A.A."/>
            <person name="Bradshaw R.E."/>
            <person name="Ciuffetti L."/>
            <person name="Hamelin R.C."/>
            <person name="Kema G.H.J."/>
            <person name="Lawrence C."/>
            <person name="Scott J.A."/>
            <person name="Spatafora J.W."/>
            <person name="Turgeon B.G."/>
            <person name="de Wit P.J.G.M."/>
            <person name="Zhong S."/>
            <person name="Goodwin S.B."/>
            <person name="Grigoriev I.V."/>
        </authorList>
    </citation>
    <scope>NUCLEOTIDE SEQUENCE [LARGE SCALE GENOMIC DNA]</scope>
    <source>
        <strain evidence="6">C4 / ATCC 48331 / race T</strain>
    </source>
</reference>
<feature type="disulfide bond" evidence="3">
    <location>
        <begin position="286"/>
        <end position="325"/>
    </location>
</feature>
<keyword evidence="6" id="KW-1185">Reference proteome</keyword>